<dbReference type="EMBL" id="JADFTS010000004">
    <property type="protein sequence ID" value="KAF9607917.1"/>
    <property type="molecule type" value="Genomic_DNA"/>
</dbReference>
<dbReference type="OrthoDB" id="3509362at2759"/>
<dbReference type="GO" id="GO:0005829">
    <property type="term" value="C:cytosol"/>
    <property type="evidence" value="ECO:0007669"/>
    <property type="project" value="TreeGrafter"/>
</dbReference>
<dbReference type="GO" id="GO:0003960">
    <property type="term" value="F:quinone reductase (NADPH) activity"/>
    <property type="evidence" value="ECO:0007669"/>
    <property type="project" value="TreeGrafter"/>
</dbReference>
<name>A0A835I1E2_9MAGN</name>
<dbReference type="PANTHER" id="PTHR48106:SF13">
    <property type="entry name" value="QUINONE OXIDOREDUCTASE-RELATED"/>
    <property type="match status" value="1"/>
</dbReference>
<dbReference type="GO" id="GO:0070402">
    <property type="term" value="F:NADPH binding"/>
    <property type="evidence" value="ECO:0007669"/>
    <property type="project" value="TreeGrafter"/>
</dbReference>
<protein>
    <recommendedName>
        <fullName evidence="3">Alcohol dehydrogenase-like C-terminal domain-containing protein</fullName>
    </recommendedName>
</protein>
<evidence type="ECO:0000256" key="2">
    <source>
        <dbReference type="ARBA" id="ARBA00023002"/>
    </source>
</evidence>
<evidence type="ECO:0000313" key="5">
    <source>
        <dbReference type="Proteomes" id="UP000631114"/>
    </source>
</evidence>
<keyword evidence="2" id="KW-0560">Oxidoreductase</keyword>
<comment type="caution">
    <text evidence="4">The sequence shown here is derived from an EMBL/GenBank/DDBJ whole genome shotgun (WGS) entry which is preliminary data.</text>
</comment>
<evidence type="ECO:0000259" key="3">
    <source>
        <dbReference type="Pfam" id="PF00107"/>
    </source>
</evidence>
<dbReference type="Gene3D" id="3.90.180.10">
    <property type="entry name" value="Medium-chain alcohol dehydrogenases, catalytic domain"/>
    <property type="match status" value="1"/>
</dbReference>
<dbReference type="InterPro" id="IPR011032">
    <property type="entry name" value="GroES-like_sf"/>
</dbReference>
<dbReference type="InterPro" id="IPR013149">
    <property type="entry name" value="ADH-like_C"/>
</dbReference>
<reference evidence="4 5" key="1">
    <citation type="submission" date="2020-10" db="EMBL/GenBank/DDBJ databases">
        <title>The Coptis chinensis genome and diversification of protoberbering-type alkaloids.</title>
        <authorList>
            <person name="Wang B."/>
            <person name="Shu S."/>
            <person name="Song C."/>
            <person name="Liu Y."/>
        </authorList>
    </citation>
    <scope>NUCLEOTIDE SEQUENCE [LARGE SCALE GENOMIC DNA]</scope>
    <source>
        <strain evidence="4">HL-2020</strain>
        <tissue evidence="4">Leaf</tissue>
    </source>
</reference>
<dbReference type="InterPro" id="IPR036291">
    <property type="entry name" value="NAD(P)-bd_dom_sf"/>
</dbReference>
<dbReference type="AlphaFoldDB" id="A0A835I1E2"/>
<organism evidence="4 5">
    <name type="scientific">Coptis chinensis</name>
    <dbReference type="NCBI Taxonomy" id="261450"/>
    <lineage>
        <taxon>Eukaryota</taxon>
        <taxon>Viridiplantae</taxon>
        <taxon>Streptophyta</taxon>
        <taxon>Embryophyta</taxon>
        <taxon>Tracheophyta</taxon>
        <taxon>Spermatophyta</taxon>
        <taxon>Magnoliopsida</taxon>
        <taxon>Ranunculales</taxon>
        <taxon>Ranunculaceae</taxon>
        <taxon>Coptidoideae</taxon>
        <taxon>Coptis</taxon>
    </lineage>
</organism>
<keyword evidence="5" id="KW-1185">Reference proteome</keyword>
<sequence>MAATVLDLYITTFAMAVSQIDFISALSLSASILEGREAVETMTIVGPGLTGRSVGDVVAYGGNPMGSYTEEHILPTSVVVSVPSSIDPIVGLSCLREWQLGSYFANASRTCPPKANALGATVIGTVSIEEKAAQAKEDGCHHIIIYTQEDFVAAVSLITSGKGVDVVYNSLGKDTFQGSLTCLKTCGYMVSFGSRQV</sequence>
<dbReference type="Gene3D" id="3.40.50.720">
    <property type="entry name" value="NAD(P)-binding Rossmann-like Domain"/>
    <property type="match status" value="1"/>
</dbReference>
<dbReference type="PANTHER" id="PTHR48106">
    <property type="entry name" value="QUINONE OXIDOREDUCTASE PIG3-RELATED"/>
    <property type="match status" value="1"/>
</dbReference>
<dbReference type="GO" id="GO:0035925">
    <property type="term" value="F:mRNA 3'-UTR AU-rich region binding"/>
    <property type="evidence" value="ECO:0007669"/>
    <property type="project" value="TreeGrafter"/>
</dbReference>
<gene>
    <name evidence="4" type="ORF">IFM89_003731</name>
</gene>
<dbReference type="Proteomes" id="UP000631114">
    <property type="component" value="Unassembled WGS sequence"/>
</dbReference>
<evidence type="ECO:0000256" key="1">
    <source>
        <dbReference type="ARBA" id="ARBA00022857"/>
    </source>
</evidence>
<proteinExistence type="predicted"/>
<evidence type="ECO:0000313" key="4">
    <source>
        <dbReference type="EMBL" id="KAF9607917.1"/>
    </source>
</evidence>
<dbReference type="SUPFAM" id="SSF51735">
    <property type="entry name" value="NAD(P)-binding Rossmann-fold domains"/>
    <property type="match status" value="1"/>
</dbReference>
<dbReference type="SUPFAM" id="SSF50129">
    <property type="entry name" value="GroES-like"/>
    <property type="match status" value="1"/>
</dbReference>
<accession>A0A835I1E2</accession>
<dbReference type="Pfam" id="PF00107">
    <property type="entry name" value="ADH_zinc_N"/>
    <property type="match status" value="1"/>
</dbReference>
<keyword evidence="1" id="KW-0521">NADP</keyword>
<feature type="domain" description="Alcohol dehydrogenase-like C-terminal" evidence="3">
    <location>
        <begin position="115"/>
        <end position="193"/>
    </location>
</feature>